<protein>
    <submittedName>
        <fullName evidence="2">Uncharacterized protein</fullName>
    </submittedName>
</protein>
<keyword evidence="1" id="KW-0732">Signal</keyword>
<name>A0ABV7UW20_9GAMM</name>
<organism evidence="2 3">
    <name type="scientific">Luteimonas notoginsengisoli</name>
    <dbReference type="NCBI Taxonomy" id="1578200"/>
    <lineage>
        <taxon>Bacteria</taxon>
        <taxon>Pseudomonadati</taxon>
        <taxon>Pseudomonadota</taxon>
        <taxon>Gammaproteobacteria</taxon>
        <taxon>Lysobacterales</taxon>
        <taxon>Lysobacteraceae</taxon>
        <taxon>Luteimonas</taxon>
    </lineage>
</organism>
<gene>
    <name evidence="2" type="ORF">ACFOM9_14175</name>
</gene>
<comment type="caution">
    <text evidence="2">The sequence shown here is derived from an EMBL/GenBank/DDBJ whole genome shotgun (WGS) entry which is preliminary data.</text>
</comment>
<sequence>MRFLIPRICFLVVAGIASGLLGMAFAAGQQAVPAHADASSTAQPAQSAPVIGQPLDPGALDALRGGESVVVVRVKNDGEVNGNHADNVTSGLNAIDGGAFANASGITTVIQNSGSNVLIQNGTAVNVQFADPMP</sequence>
<evidence type="ECO:0000313" key="3">
    <source>
        <dbReference type="Proteomes" id="UP001595724"/>
    </source>
</evidence>
<feature type="chain" id="PRO_5045926966" evidence="1">
    <location>
        <begin position="27"/>
        <end position="134"/>
    </location>
</feature>
<accession>A0ABV7UW20</accession>
<proteinExistence type="predicted"/>
<dbReference type="RefSeq" id="WP_386712202.1">
    <property type="nucleotide sequence ID" value="NZ_JBHRYF010000012.1"/>
</dbReference>
<dbReference type="EMBL" id="JBHRYF010000012">
    <property type="protein sequence ID" value="MFC3661209.1"/>
    <property type="molecule type" value="Genomic_DNA"/>
</dbReference>
<dbReference type="Proteomes" id="UP001595724">
    <property type="component" value="Unassembled WGS sequence"/>
</dbReference>
<evidence type="ECO:0000313" key="2">
    <source>
        <dbReference type="EMBL" id="MFC3661209.1"/>
    </source>
</evidence>
<keyword evidence="3" id="KW-1185">Reference proteome</keyword>
<feature type="signal peptide" evidence="1">
    <location>
        <begin position="1"/>
        <end position="26"/>
    </location>
</feature>
<evidence type="ECO:0000256" key="1">
    <source>
        <dbReference type="SAM" id="SignalP"/>
    </source>
</evidence>
<reference evidence="3" key="1">
    <citation type="journal article" date="2019" name="Int. J. Syst. Evol. Microbiol.">
        <title>The Global Catalogue of Microorganisms (GCM) 10K type strain sequencing project: providing services to taxonomists for standard genome sequencing and annotation.</title>
        <authorList>
            <consortium name="The Broad Institute Genomics Platform"/>
            <consortium name="The Broad Institute Genome Sequencing Center for Infectious Disease"/>
            <person name="Wu L."/>
            <person name="Ma J."/>
        </authorList>
    </citation>
    <scope>NUCLEOTIDE SEQUENCE [LARGE SCALE GENOMIC DNA]</scope>
    <source>
        <strain evidence="3">KCTC 42211</strain>
    </source>
</reference>